<sequence length="464" mass="54386">MFERGLFVFRRDFRIVDNIGLNQAWKQCKKVYVSFIFTPEQVVNNEFKSNNAVQFMIESLDELRKQIKSRGGELYTFYGKQDEVIDDLINELGLDAVFFNKDYSPYAVKRDTSIQKICDNNSIQCNAYHDYYLFEPGTVFTSTGNAYKKYTPFYNTVIQMDVRSIEKDLERSISKTTKKLSNIVSLADAFRKFTRENKDILVHGGRQNGLLFLRNAIAEQKDYVDTRDFFEGKKKTSHLSAYIKFGCVSIREVYFAFKKRYGKEHGLISELIWREFFAHVLYAYPEVVGQSYQERYKNLAWSNNKQHIQKWKTGHTGIPLVDAAMREMNATGYMHNRGRMTAASVLIKTLLVDWRIGEKYFAQKLTDYDIASNNGNWQGISGTGVDMKPYFRDMNPWIQSKKFDDNAEYIKKWIPELRDVDAKEIHTWYVACRETQHKDSSYPCPIVDYSTQKDKMMSMYKNAK</sequence>
<dbReference type="Pfam" id="PF00875">
    <property type="entry name" value="DNA_photolyase"/>
    <property type="match status" value="1"/>
</dbReference>
<keyword evidence="3" id="KW-0274">FAD</keyword>
<evidence type="ECO:0000256" key="1">
    <source>
        <dbReference type="ARBA" id="ARBA00001974"/>
    </source>
</evidence>
<dbReference type="GO" id="GO:0006139">
    <property type="term" value="P:nucleobase-containing compound metabolic process"/>
    <property type="evidence" value="ECO:0007669"/>
    <property type="project" value="UniProtKB-ARBA"/>
</dbReference>
<feature type="domain" description="Photolyase/cryptochrome alpha/beta" evidence="5">
    <location>
        <begin position="3"/>
        <end position="133"/>
    </location>
</feature>
<dbReference type="InterPro" id="IPR002081">
    <property type="entry name" value="Cryptochrome/DNA_photolyase_1"/>
</dbReference>
<dbReference type="GO" id="GO:0071949">
    <property type="term" value="F:FAD binding"/>
    <property type="evidence" value="ECO:0007669"/>
    <property type="project" value="TreeGrafter"/>
</dbReference>
<organism evidence="6">
    <name type="scientific">viral metagenome</name>
    <dbReference type="NCBI Taxonomy" id="1070528"/>
    <lineage>
        <taxon>unclassified sequences</taxon>
        <taxon>metagenomes</taxon>
        <taxon>organismal metagenomes</taxon>
    </lineage>
</organism>
<dbReference type="PROSITE" id="PS00394">
    <property type="entry name" value="DNA_PHOTOLYASES_1_1"/>
    <property type="match status" value="1"/>
</dbReference>
<accession>A0A6C0IL27</accession>
<dbReference type="GO" id="GO:0003677">
    <property type="term" value="F:DNA binding"/>
    <property type="evidence" value="ECO:0007669"/>
    <property type="project" value="TreeGrafter"/>
</dbReference>
<dbReference type="PROSITE" id="PS51645">
    <property type="entry name" value="PHR_CRY_ALPHA_BETA"/>
    <property type="match status" value="1"/>
</dbReference>
<dbReference type="InterPro" id="IPR036134">
    <property type="entry name" value="Crypto/Photolyase_FAD-like_sf"/>
</dbReference>
<dbReference type="PANTHER" id="PTHR11455:SF9">
    <property type="entry name" value="CRYPTOCHROME CIRCADIAN CLOCK 5 ISOFORM X1"/>
    <property type="match status" value="1"/>
</dbReference>
<dbReference type="PANTHER" id="PTHR11455">
    <property type="entry name" value="CRYPTOCHROME"/>
    <property type="match status" value="1"/>
</dbReference>
<dbReference type="PRINTS" id="PR00147">
    <property type="entry name" value="DNAPHOTLYASE"/>
</dbReference>
<protein>
    <recommendedName>
        <fullName evidence="5">Photolyase/cryptochrome alpha/beta domain-containing protein</fullName>
    </recommendedName>
</protein>
<evidence type="ECO:0000313" key="6">
    <source>
        <dbReference type="EMBL" id="QHT93126.1"/>
    </source>
</evidence>
<name>A0A6C0IL27_9ZZZZ</name>
<dbReference type="Gene3D" id="1.25.40.80">
    <property type="match status" value="1"/>
</dbReference>
<dbReference type="GO" id="GO:0003904">
    <property type="term" value="F:deoxyribodipyrimidine photo-lyase activity"/>
    <property type="evidence" value="ECO:0007669"/>
    <property type="project" value="TreeGrafter"/>
</dbReference>
<dbReference type="Gene3D" id="3.40.50.620">
    <property type="entry name" value="HUPs"/>
    <property type="match status" value="1"/>
</dbReference>
<dbReference type="GO" id="GO:0006950">
    <property type="term" value="P:response to stress"/>
    <property type="evidence" value="ECO:0007669"/>
    <property type="project" value="UniProtKB-ARBA"/>
</dbReference>
<dbReference type="SUPFAM" id="SSF52425">
    <property type="entry name" value="Cryptochrome/photolyase, N-terminal domain"/>
    <property type="match status" value="1"/>
</dbReference>
<comment type="cofactor">
    <cofactor evidence="1">
        <name>FAD</name>
        <dbReference type="ChEBI" id="CHEBI:57692"/>
    </cofactor>
</comment>
<dbReference type="AlphaFoldDB" id="A0A6C0IL27"/>
<dbReference type="InterPro" id="IPR006050">
    <property type="entry name" value="DNA_photolyase_N"/>
</dbReference>
<dbReference type="InterPro" id="IPR036155">
    <property type="entry name" value="Crypto/Photolyase_N_sf"/>
</dbReference>
<dbReference type="InterPro" id="IPR005101">
    <property type="entry name" value="Cryptochr/Photolyase_FAD-bd"/>
</dbReference>
<reference evidence="6" key="1">
    <citation type="journal article" date="2020" name="Nature">
        <title>Giant virus diversity and host interactions through global metagenomics.</title>
        <authorList>
            <person name="Schulz F."/>
            <person name="Roux S."/>
            <person name="Paez-Espino D."/>
            <person name="Jungbluth S."/>
            <person name="Walsh D.A."/>
            <person name="Denef V.J."/>
            <person name="McMahon K.D."/>
            <person name="Konstantinidis K.T."/>
            <person name="Eloe-Fadrosh E.A."/>
            <person name="Kyrpides N.C."/>
            <person name="Woyke T."/>
        </authorList>
    </citation>
    <scope>NUCLEOTIDE SEQUENCE</scope>
    <source>
        <strain evidence="6">GVMAG-M-3300023210-19</strain>
    </source>
</reference>
<evidence type="ECO:0000259" key="5">
    <source>
        <dbReference type="PROSITE" id="PS51645"/>
    </source>
</evidence>
<dbReference type="Pfam" id="PF03441">
    <property type="entry name" value="FAD_binding_7"/>
    <property type="match status" value="1"/>
</dbReference>
<dbReference type="SUPFAM" id="SSF48173">
    <property type="entry name" value="Cryptochrome/photolyase FAD-binding domain"/>
    <property type="match status" value="1"/>
</dbReference>
<keyword evidence="2" id="KW-0285">Flavoprotein</keyword>
<dbReference type="InterPro" id="IPR014729">
    <property type="entry name" value="Rossmann-like_a/b/a_fold"/>
</dbReference>
<proteinExistence type="predicted"/>
<dbReference type="EMBL" id="MN740200">
    <property type="protein sequence ID" value="QHT93126.1"/>
    <property type="molecule type" value="Genomic_DNA"/>
</dbReference>
<evidence type="ECO:0000256" key="3">
    <source>
        <dbReference type="ARBA" id="ARBA00022827"/>
    </source>
</evidence>
<keyword evidence="4" id="KW-0157">Chromophore</keyword>
<dbReference type="InterPro" id="IPR018394">
    <property type="entry name" value="DNA_photolyase_1_CS_C"/>
</dbReference>
<evidence type="ECO:0000256" key="4">
    <source>
        <dbReference type="ARBA" id="ARBA00022991"/>
    </source>
</evidence>
<evidence type="ECO:0000256" key="2">
    <source>
        <dbReference type="ARBA" id="ARBA00022630"/>
    </source>
</evidence>
<dbReference type="Gene3D" id="1.10.579.10">
    <property type="entry name" value="DNA Cyclobutane Dipyrimidine Photolyase, subunit A, domain 3"/>
    <property type="match status" value="1"/>
</dbReference>